<feature type="region of interest" description="Disordered" evidence="1">
    <location>
        <begin position="118"/>
        <end position="144"/>
    </location>
</feature>
<dbReference type="FunCoup" id="A0A0P0VVN4">
    <property type="interactions" value="55"/>
</dbReference>
<feature type="non-terminal residue" evidence="3">
    <location>
        <position position="1"/>
    </location>
</feature>
<evidence type="ECO:0000313" key="3">
    <source>
        <dbReference type="EMBL" id="BAS83348.1"/>
    </source>
</evidence>
<dbReference type="Pfam" id="PF00240">
    <property type="entry name" value="ubiquitin"/>
    <property type="match status" value="1"/>
</dbReference>
<dbReference type="PROSITE" id="PS50053">
    <property type="entry name" value="UBIQUITIN_2"/>
    <property type="match status" value="1"/>
</dbReference>
<sequence length="201" mass="22002">PVRTASPPASRLHRHRLTPLLPPPTAGAGSPSSAASAGSASHLLPPAPAAVVAGSRGDRQLWMAGIHPRDQRFVFNARQLDDNQSLADCNITHNSTIHFVFGIPCFYATPAYEQFNRLPRSESSDSSSTSKGDRSDSSSTSKRDIAPANVKTVHCPDCQVQANVYYCNTKEDNEGCVFYRCPYFSIHTGWWLPVRPVRRHG</sequence>
<dbReference type="InterPro" id="IPR029071">
    <property type="entry name" value="Ubiquitin-like_domsf"/>
</dbReference>
<dbReference type="InterPro" id="IPR000626">
    <property type="entry name" value="Ubiquitin-like_dom"/>
</dbReference>
<reference evidence="3 4" key="2">
    <citation type="journal article" date="2013" name="Plant Cell Physiol.">
        <title>Rice Annotation Project Database (RAP-DB): an integrative and interactive database for rice genomics.</title>
        <authorList>
            <person name="Sakai H."/>
            <person name="Lee S.S."/>
            <person name="Tanaka T."/>
            <person name="Numa H."/>
            <person name="Kim J."/>
            <person name="Kawahara Y."/>
            <person name="Wakimoto H."/>
            <person name="Yang C.C."/>
            <person name="Iwamoto M."/>
            <person name="Abe T."/>
            <person name="Yamada Y."/>
            <person name="Muto A."/>
            <person name="Inokuchi H."/>
            <person name="Ikemura T."/>
            <person name="Matsumoto T."/>
            <person name="Sasaki T."/>
            <person name="Itoh T."/>
        </authorList>
    </citation>
    <scope>NUCLEOTIDE SEQUENCE [LARGE SCALE GENOMIC DNA]</scope>
    <source>
        <strain evidence="4">cv. Nipponbare</strain>
    </source>
</reference>
<dbReference type="SMR" id="A0A0P0VVN4"/>
<dbReference type="PaxDb" id="39947-A0A0P0VVN4"/>
<gene>
    <name evidence="3" type="ordered locus">Os03g0259600</name>
    <name evidence="3" type="ORF">OSNPB_030259600</name>
</gene>
<dbReference type="Proteomes" id="UP000059680">
    <property type="component" value="Chromosome 3"/>
</dbReference>
<dbReference type="SUPFAM" id="SSF54236">
    <property type="entry name" value="Ubiquitin-like"/>
    <property type="match status" value="1"/>
</dbReference>
<accession>A0A0P0VVN4</accession>
<dbReference type="EMBL" id="AP014959">
    <property type="protein sequence ID" value="BAS83348.1"/>
    <property type="molecule type" value="Genomic_DNA"/>
</dbReference>
<feature type="domain" description="Ubiquitin-like" evidence="2">
    <location>
        <begin position="65"/>
        <end position="100"/>
    </location>
</feature>
<reference evidence="3 4" key="3">
    <citation type="journal article" date="2013" name="Rice">
        <title>Improvement of the Oryza sativa Nipponbare reference genome using next generation sequence and optical map data.</title>
        <authorList>
            <person name="Kawahara Y."/>
            <person name="de la Bastide M."/>
            <person name="Hamilton J.P."/>
            <person name="Kanamori H."/>
            <person name="McCombie W.R."/>
            <person name="Ouyang S."/>
            <person name="Schwartz D.C."/>
            <person name="Tanaka T."/>
            <person name="Wu J."/>
            <person name="Zhou S."/>
            <person name="Childs K.L."/>
            <person name="Davidson R.M."/>
            <person name="Lin H."/>
            <person name="Quesada-Ocampo L."/>
            <person name="Vaillancourt B."/>
            <person name="Sakai H."/>
            <person name="Lee S.S."/>
            <person name="Kim J."/>
            <person name="Numa H."/>
            <person name="Itoh T."/>
            <person name="Buell C.R."/>
            <person name="Matsumoto T."/>
        </authorList>
    </citation>
    <scope>NUCLEOTIDE SEQUENCE [LARGE SCALE GENOMIC DNA]</scope>
    <source>
        <strain evidence="4">cv. Nipponbare</strain>
    </source>
</reference>
<feature type="region of interest" description="Disordered" evidence="1">
    <location>
        <begin position="1"/>
        <end position="41"/>
    </location>
</feature>
<feature type="compositionally biased region" description="Low complexity" evidence="1">
    <location>
        <begin position="26"/>
        <end position="41"/>
    </location>
</feature>
<protein>
    <submittedName>
        <fullName evidence="3">Os03g0259600 protein</fullName>
    </submittedName>
</protein>
<feature type="compositionally biased region" description="Basic and acidic residues" evidence="1">
    <location>
        <begin position="131"/>
        <end position="144"/>
    </location>
</feature>
<organism evidence="3 4">
    <name type="scientific">Oryza sativa subsp. japonica</name>
    <name type="common">Rice</name>
    <dbReference type="NCBI Taxonomy" id="39947"/>
    <lineage>
        <taxon>Eukaryota</taxon>
        <taxon>Viridiplantae</taxon>
        <taxon>Streptophyta</taxon>
        <taxon>Embryophyta</taxon>
        <taxon>Tracheophyta</taxon>
        <taxon>Spermatophyta</taxon>
        <taxon>Magnoliopsida</taxon>
        <taxon>Liliopsida</taxon>
        <taxon>Poales</taxon>
        <taxon>Poaceae</taxon>
        <taxon>BOP clade</taxon>
        <taxon>Oryzoideae</taxon>
        <taxon>Oryzeae</taxon>
        <taxon>Oryzinae</taxon>
        <taxon>Oryza</taxon>
        <taxon>Oryza sativa</taxon>
    </lineage>
</organism>
<dbReference type="Gramene" id="Os03t0259600-01">
    <property type="protein sequence ID" value="Os03t0259600-01"/>
    <property type="gene ID" value="Os03g0259600"/>
</dbReference>
<reference evidence="4" key="1">
    <citation type="journal article" date="2005" name="Nature">
        <title>The map-based sequence of the rice genome.</title>
        <authorList>
            <consortium name="International rice genome sequencing project (IRGSP)"/>
            <person name="Matsumoto T."/>
            <person name="Wu J."/>
            <person name="Kanamori H."/>
            <person name="Katayose Y."/>
            <person name="Fujisawa M."/>
            <person name="Namiki N."/>
            <person name="Mizuno H."/>
            <person name="Yamamoto K."/>
            <person name="Antonio B.A."/>
            <person name="Baba T."/>
            <person name="Sakata K."/>
            <person name="Nagamura Y."/>
            <person name="Aoki H."/>
            <person name="Arikawa K."/>
            <person name="Arita K."/>
            <person name="Bito T."/>
            <person name="Chiden Y."/>
            <person name="Fujitsuka N."/>
            <person name="Fukunaka R."/>
            <person name="Hamada M."/>
            <person name="Harada C."/>
            <person name="Hayashi A."/>
            <person name="Hijishita S."/>
            <person name="Honda M."/>
            <person name="Hosokawa S."/>
            <person name="Ichikawa Y."/>
            <person name="Idonuma A."/>
            <person name="Iijima M."/>
            <person name="Ikeda M."/>
            <person name="Ikeno M."/>
            <person name="Ito K."/>
            <person name="Ito S."/>
            <person name="Ito T."/>
            <person name="Ito Y."/>
            <person name="Ito Y."/>
            <person name="Iwabuchi A."/>
            <person name="Kamiya K."/>
            <person name="Karasawa W."/>
            <person name="Kurita K."/>
            <person name="Katagiri S."/>
            <person name="Kikuta A."/>
            <person name="Kobayashi H."/>
            <person name="Kobayashi N."/>
            <person name="Machita K."/>
            <person name="Maehara T."/>
            <person name="Masukawa M."/>
            <person name="Mizubayashi T."/>
            <person name="Mukai Y."/>
            <person name="Nagasaki H."/>
            <person name="Nagata Y."/>
            <person name="Naito S."/>
            <person name="Nakashima M."/>
            <person name="Nakama Y."/>
            <person name="Nakamichi Y."/>
            <person name="Nakamura M."/>
            <person name="Meguro A."/>
            <person name="Negishi M."/>
            <person name="Ohta I."/>
            <person name="Ohta T."/>
            <person name="Okamoto M."/>
            <person name="Ono N."/>
            <person name="Saji S."/>
            <person name="Sakaguchi M."/>
            <person name="Sakai K."/>
            <person name="Shibata M."/>
            <person name="Shimokawa T."/>
            <person name="Song J."/>
            <person name="Takazaki Y."/>
            <person name="Terasawa K."/>
            <person name="Tsugane M."/>
            <person name="Tsuji K."/>
            <person name="Ueda S."/>
            <person name="Waki K."/>
            <person name="Yamagata H."/>
            <person name="Yamamoto M."/>
            <person name="Yamamoto S."/>
            <person name="Yamane H."/>
            <person name="Yoshiki S."/>
            <person name="Yoshihara R."/>
            <person name="Yukawa K."/>
            <person name="Zhong H."/>
            <person name="Yano M."/>
            <person name="Yuan Q."/>
            <person name="Ouyang S."/>
            <person name="Liu J."/>
            <person name="Jones K.M."/>
            <person name="Gansberger K."/>
            <person name="Moffat K."/>
            <person name="Hill J."/>
            <person name="Bera J."/>
            <person name="Fadrosh D."/>
            <person name="Jin S."/>
            <person name="Johri S."/>
            <person name="Kim M."/>
            <person name="Overton L."/>
            <person name="Reardon M."/>
            <person name="Tsitrin T."/>
            <person name="Vuong H."/>
            <person name="Weaver B."/>
            <person name="Ciecko A."/>
            <person name="Tallon L."/>
            <person name="Jackson J."/>
            <person name="Pai G."/>
            <person name="Aken S.V."/>
            <person name="Utterback T."/>
            <person name="Reidmuller S."/>
            <person name="Feldblyum T."/>
            <person name="Hsiao J."/>
            <person name="Zismann V."/>
            <person name="Iobst S."/>
            <person name="de Vazeille A.R."/>
            <person name="Buell C.R."/>
            <person name="Ying K."/>
            <person name="Li Y."/>
            <person name="Lu T."/>
            <person name="Huang Y."/>
            <person name="Zhao Q."/>
            <person name="Feng Q."/>
            <person name="Zhang L."/>
            <person name="Zhu J."/>
            <person name="Weng Q."/>
            <person name="Mu J."/>
            <person name="Lu Y."/>
            <person name="Fan D."/>
            <person name="Liu Y."/>
            <person name="Guan J."/>
            <person name="Zhang Y."/>
            <person name="Yu S."/>
            <person name="Liu X."/>
            <person name="Zhang Y."/>
            <person name="Hong G."/>
            <person name="Han B."/>
            <person name="Choisne N."/>
            <person name="Demange N."/>
            <person name="Orjeda G."/>
            <person name="Samain S."/>
            <person name="Cattolico L."/>
            <person name="Pelletier E."/>
            <person name="Couloux A."/>
            <person name="Segurens B."/>
            <person name="Wincker P."/>
            <person name="D'Hont A."/>
            <person name="Scarpelli C."/>
            <person name="Weissenbach J."/>
            <person name="Salanoubat M."/>
            <person name="Quetier F."/>
            <person name="Yu Y."/>
            <person name="Kim H.R."/>
            <person name="Rambo T."/>
            <person name="Currie J."/>
            <person name="Collura K."/>
            <person name="Luo M."/>
            <person name="Yang T."/>
            <person name="Ammiraju J.S.S."/>
            <person name="Engler F."/>
            <person name="Soderlund C."/>
            <person name="Wing R.A."/>
            <person name="Palmer L.E."/>
            <person name="de la Bastide M."/>
            <person name="Spiegel L."/>
            <person name="Nascimento L."/>
            <person name="Zutavern T."/>
            <person name="O'Shaughnessy A."/>
            <person name="Dike S."/>
            <person name="Dedhia N."/>
            <person name="Preston R."/>
            <person name="Balija V."/>
            <person name="McCombie W.R."/>
            <person name="Chow T."/>
            <person name="Chen H."/>
            <person name="Chung M."/>
            <person name="Chen C."/>
            <person name="Shaw J."/>
            <person name="Wu H."/>
            <person name="Hsiao K."/>
            <person name="Chao Y."/>
            <person name="Chu M."/>
            <person name="Cheng C."/>
            <person name="Hour A."/>
            <person name="Lee P."/>
            <person name="Lin S."/>
            <person name="Lin Y."/>
            <person name="Liou J."/>
            <person name="Liu S."/>
            <person name="Hsing Y."/>
            <person name="Raghuvanshi S."/>
            <person name="Mohanty A."/>
            <person name="Bharti A.K."/>
            <person name="Gaur A."/>
            <person name="Gupta V."/>
            <person name="Kumar D."/>
            <person name="Ravi V."/>
            <person name="Vij S."/>
            <person name="Kapur A."/>
            <person name="Khurana P."/>
            <person name="Khurana P."/>
            <person name="Khurana J.P."/>
            <person name="Tyagi A.K."/>
            <person name="Gaikwad K."/>
            <person name="Singh A."/>
            <person name="Dalal V."/>
            <person name="Srivastava S."/>
            <person name="Dixit A."/>
            <person name="Pal A.K."/>
            <person name="Ghazi I.A."/>
            <person name="Yadav M."/>
            <person name="Pandit A."/>
            <person name="Bhargava A."/>
            <person name="Sureshbabu K."/>
            <person name="Batra K."/>
            <person name="Sharma T.R."/>
            <person name="Mohapatra T."/>
            <person name="Singh N.K."/>
            <person name="Messing J."/>
            <person name="Nelson A.B."/>
            <person name="Fuks G."/>
            <person name="Kavchok S."/>
            <person name="Keizer G."/>
            <person name="Linton E."/>
            <person name="Llaca V."/>
            <person name="Song R."/>
            <person name="Tanyolac B."/>
            <person name="Young S."/>
            <person name="Ho-Il K."/>
            <person name="Hahn J.H."/>
            <person name="Sangsakoo G."/>
            <person name="Vanavichit A."/>
            <person name="de Mattos Luiz.A.T."/>
            <person name="Zimmer P.D."/>
            <person name="Malone G."/>
            <person name="Dellagostin O."/>
            <person name="de Oliveira A.C."/>
            <person name="Bevan M."/>
            <person name="Bancroft I."/>
            <person name="Minx P."/>
            <person name="Cordum H."/>
            <person name="Wilson R."/>
            <person name="Cheng Z."/>
            <person name="Jin W."/>
            <person name="Jiang J."/>
            <person name="Leong S.A."/>
            <person name="Iwama H."/>
            <person name="Gojobori T."/>
            <person name="Itoh T."/>
            <person name="Niimura Y."/>
            <person name="Fujii Y."/>
            <person name="Habara T."/>
            <person name="Sakai H."/>
            <person name="Sato Y."/>
            <person name="Wilson G."/>
            <person name="Kumar K."/>
            <person name="McCouch S."/>
            <person name="Juretic N."/>
            <person name="Hoen D."/>
            <person name="Wright S."/>
            <person name="Bruskiewich R."/>
            <person name="Bureau T."/>
            <person name="Miyao A."/>
            <person name="Hirochika H."/>
            <person name="Nishikawa T."/>
            <person name="Kadowaki K."/>
            <person name="Sugiura M."/>
            <person name="Burr B."/>
            <person name="Sasaki T."/>
        </authorList>
    </citation>
    <scope>NUCLEOTIDE SEQUENCE [LARGE SCALE GENOMIC DNA]</scope>
    <source>
        <strain evidence="4">cv. Nipponbare</strain>
    </source>
</reference>
<proteinExistence type="predicted"/>
<dbReference type="InParanoid" id="A0A0P0VVN4"/>
<dbReference type="Gene3D" id="3.10.20.90">
    <property type="entry name" value="Phosphatidylinositol 3-kinase Catalytic Subunit, Chain A, domain 1"/>
    <property type="match status" value="1"/>
</dbReference>
<evidence type="ECO:0000259" key="2">
    <source>
        <dbReference type="PROSITE" id="PS50053"/>
    </source>
</evidence>
<dbReference type="AlphaFoldDB" id="A0A0P0VVN4"/>
<evidence type="ECO:0000313" key="4">
    <source>
        <dbReference type="Proteomes" id="UP000059680"/>
    </source>
</evidence>
<name>A0A0P0VVN4_ORYSJ</name>
<evidence type="ECO:0000256" key="1">
    <source>
        <dbReference type="SAM" id="MobiDB-lite"/>
    </source>
</evidence>
<keyword evidence="4" id="KW-1185">Reference proteome</keyword>
<dbReference type="OMA" id="FSIHTGW"/>